<dbReference type="PROSITE" id="PS50174">
    <property type="entry name" value="G_PATCH"/>
    <property type="match status" value="1"/>
</dbReference>
<evidence type="ECO:0000256" key="4">
    <source>
        <dbReference type="SAM" id="MobiDB-lite"/>
    </source>
</evidence>
<dbReference type="GO" id="GO:0005681">
    <property type="term" value="C:spliceosomal complex"/>
    <property type="evidence" value="ECO:0007669"/>
    <property type="project" value="TreeGrafter"/>
</dbReference>
<feature type="compositionally biased region" description="Low complexity" evidence="4">
    <location>
        <begin position="361"/>
        <end position="370"/>
    </location>
</feature>
<protein>
    <submittedName>
        <fullName evidence="6">DExH-box splicing factor binding site-domain-containing protein</fullName>
    </submittedName>
</protein>
<dbReference type="EMBL" id="MCGE01000003">
    <property type="protein sequence ID" value="ORZ23484.1"/>
    <property type="molecule type" value="Genomic_DNA"/>
</dbReference>
<dbReference type="GO" id="GO:0000398">
    <property type="term" value="P:mRNA splicing, via spliceosome"/>
    <property type="evidence" value="ECO:0007669"/>
    <property type="project" value="InterPro"/>
</dbReference>
<dbReference type="InterPro" id="IPR045166">
    <property type="entry name" value="Spp2-like"/>
</dbReference>
<dbReference type="SMART" id="SM00443">
    <property type="entry name" value="G_patch"/>
    <property type="match status" value="1"/>
</dbReference>
<evidence type="ECO:0000313" key="6">
    <source>
        <dbReference type="EMBL" id="ORZ23484.1"/>
    </source>
</evidence>
<comment type="similarity">
    <text evidence="2">Belongs to the SPP2 family.</text>
</comment>
<evidence type="ECO:0000256" key="2">
    <source>
        <dbReference type="ARBA" id="ARBA00008576"/>
    </source>
</evidence>
<accession>A0A1X2IWR6</accession>
<dbReference type="OrthoDB" id="5577072at2759"/>
<feature type="compositionally biased region" description="Basic and acidic residues" evidence="4">
    <location>
        <begin position="315"/>
        <end position="327"/>
    </location>
</feature>
<feature type="domain" description="G-patch" evidence="5">
    <location>
        <begin position="234"/>
        <end position="282"/>
    </location>
</feature>
<feature type="compositionally biased region" description="Basic residues" evidence="4">
    <location>
        <begin position="381"/>
        <end position="403"/>
    </location>
</feature>
<name>A0A1X2IWR6_9FUNG</name>
<evidence type="ECO:0000313" key="7">
    <source>
        <dbReference type="Proteomes" id="UP000193560"/>
    </source>
</evidence>
<dbReference type="PANTHER" id="PTHR15818">
    <property type="entry name" value="G PATCH AND KOW-CONTAINING"/>
    <property type="match status" value="1"/>
</dbReference>
<dbReference type="Proteomes" id="UP000193560">
    <property type="component" value="Unassembled WGS sequence"/>
</dbReference>
<gene>
    <name evidence="6" type="ORF">BCR42DRAFT_404892</name>
</gene>
<sequence>MSSNGDSSEKKGFAMNMNGAKKRLPLGSKPKAPFVSNNRRRVELDDDDDDSDDDGHNQVELLQGFEGNKATELNPKEEVKPLSIAPLANTDWRALARQKKQLYMPTRGMDPSLSSSASVTPQEPEIIGQTVSTFGLQVPTKTTSQETTAGTFDQLTETTTTTAVVTNTTQQDQPVKSLEAQAIEAIIQESTEGDNEKENGPALVIPADETESFRNDVQNRAEDTTMEDYENVPVEEFGAALLRGLGWNQGEGIGRNRKNTTPPVMTPVKQRDALLGLGAKPQEVEKDKKDDKKRRNRKADYDYKETSLFKKISKRRMDDKEERHSNMDDDEDHNNDYRSRRRDSPSRSSNSSSRDRERSSSSRSSSSSSRSSRDRRDYHKSGHRRSRSRSRSPPRRSGSHSHRSSSNSSSNSRSSSKHYNDRSRD</sequence>
<dbReference type="InterPro" id="IPR026822">
    <property type="entry name" value="Spp2/MOS2_G-patch"/>
</dbReference>
<feature type="region of interest" description="Disordered" evidence="4">
    <location>
        <begin position="248"/>
        <end position="425"/>
    </location>
</feature>
<dbReference type="AlphaFoldDB" id="A0A1X2IWR6"/>
<feature type="compositionally biased region" description="Basic and acidic residues" evidence="4">
    <location>
        <begin position="371"/>
        <end position="380"/>
    </location>
</feature>
<dbReference type="InterPro" id="IPR000467">
    <property type="entry name" value="G_patch_dom"/>
</dbReference>
<feature type="compositionally biased region" description="Low complexity" evidence="4">
    <location>
        <begin position="404"/>
        <end position="414"/>
    </location>
</feature>
<dbReference type="GO" id="GO:0003676">
    <property type="term" value="F:nucleic acid binding"/>
    <property type="evidence" value="ECO:0007669"/>
    <property type="project" value="InterPro"/>
</dbReference>
<dbReference type="PANTHER" id="PTHR15818:SF2">
    <property type="entry name" value="G-PATCH DOMAIN AND KOW MOTIFS-CONTAINING PROTEIN"/>
    <property type="match status" value="1"/>
</dbReference>
<feature type="compositionally biased region" description="Acidic residues" evidence="4">
    <location>
        <begin position="44"/>
        <end position="53"/>
    </location>
</feature>
<evidence type="ECO:0000256" key="1">
    <source>
        <dbReference type="ARBA" id="ARBA00004123"/>
    </source>
</evidence>
<keyword evidence="7" id="KW-1185">Reference proteome</keyword>
<feature type="region of interest" description="Disordered" evidence="4">
    <location>
        <begin position="1"/>
        <end position="77"/>
    </location>
</feature>
<evidence type="ECO:0000256" key="3">
    <source>
        <dbReference type="ARBA" id="ARBA00023242"/>
    </source>
</evidence>
<comment type="caution">
    <text evidence="6">The sequence shown here is derived from an EMBL/GenBank/DDBJ whole genome shotgun (WGS) entry which is preliminary data.</text>
</comment>
<reference evidence="6 7" key="1">
    <citation type="submission" date="2016-07" db="EMBL/GenBank/DDBJ databases">
        <title>Pervasive Adenine N6-methylation of Active Genes in Fungi.</title>
        <authorList>
            <consortium name="DOE Joint Genome Institute"/>
            <person name="Mondo S.J."/>
            <person name="Dannebaum R.O."/>
            <person name="Kuo R.C."/>
            <person name="Labutti K."/>
            <person name="Haridas S."/>
            <person name="Kuo A."/>
            <person name="Salamov A."/>
            <person name="Ahrendt S.R."/>
            <person name="Lipzen A."/>
            <person name="Sullivan W."/>
            <person name="Andreopoulos W.B."/>
            <person name="Clum A."/>
            <person name="Lindquist E."/>
            <person name="Daum C."/>
            <person name="Ramamoorthy G.K."/>
            <person name="Gryganskyi A."/>
            <person name="Culley D."/>
            <person name="Magnuson J.K."/>
            <person name="James T.Y."/>
            <person name="O'Malley M.A."/>
            <person name="Stajich J.E."/>
            <person name="Spatafora J.W."/>
            <person name="Visel A."/>
            <person name="Grigoriev I.V."/>
        </authorList>
    </citation>
    <scope>NUCLEOTIDE SEQUENCE [LARGE SCALE GENOMIC DNA]</scope>
    <source>
        <strain evidence="6 7">NRRL 1336</strain>
    </source>
</reference>
<feature type="compositionally biased region" description="Basic and acidic residues" evidence="4">
    <location>
        <begin position="334"/>
        <end position="345"/>
    </location>
</feature>
<proteinExistence type="inferred from homology"/>
<comment type="subcellular location">
    <subcellularLocation>
        <location evidence="1">Nucleus</location>
    </subcellularLocation>
</comment>
<dbReference type="STRING" id="90262.A0A1X2IWR6"/>
<organism evidence="6 7">
    <name type="scientific">Absidia repens</name>
    <dbReference type="NCBI Taxonomy" id="90262"/>
    <lineage>
        <taxon>Eukaryota</taxon>
        <taxon>Fungi</taxon>
        <taxon>Fungi incertae sedis</taxon>
        <taxon>Mucoromycota</taxon>
        <taxon>Mucoromycotina</taxon>
        <taxon>Mucoromycetes</taxon>
        <taxon>Mucorales</taxon>
        <taxon>Cunninghamellaceae</taxon>
        <taxon>Absidia</taxon>
    </lineage>
</organism>
<evidence type="ECO:0000259" key="5">
    <source>
        <dbReference type="PROSITE" id="PS50174"/>
    </source>
</evidence>
<dbReference type="Pfam" id="PF12656">
    <property type="entry name" value="G-patch_2"/>
    <property type="match status" value="1"/>
</dbReference>
<keyword evidence="3" id="KW-0539">Nucleus</keyword>
<feature type="compositionally biased region" description="Basic and acidic residues" evidence="4">
    <location>
        <begin position="298"/>
        <end position="308"/>
    </location>
</feature>